<keyword evidence="3" id="KW-1185">Reference proteome</keyword>
<organism evidence="2 3">
    <name type="scientific">Melipona bicolor</name>
    <dbReference type="NCBI Taxonomy" id="60889"/>
    <lineage>
        <taxon>Eukaryota</taxon>
        <taxon>Metazoa</taxon>
        <taxon>Ecdysozoa</taxon>
        <taxon>Arthropoda</taxon>
        <taxon>Hexapoda</taxon>
        <taxon>Insecta</taxon>
        <taxon>Pterygota</taxon>
        <taxon>Neoptera</taxon>
        <taxon>Endopterygota</taxon>
        <taxon>Hymenoptera</taxon>
        <taxon>Apocrita</taxon>
        <taxon>Aculeata</taxon>
        <taxon>Apoidea</taxon>
        <taxon>Anthophila</taxon>
        <taxon>Apidae</taxon>
        <taxon>Melipona</taxon>
    </lineage>
</organism>
<dbReference type="Proteomes" id="UP001177670">
    <property type="component" value="Unassembled WGS sequence"/>
</dbReference>
<protein>
    <submittedName>
        <fullName evidence="2">Uncharacterized protein</fullName>
    </submittedName>
</protein>
<comment type="caution">
    <text evidence="2">The sequence shown here is derived from an EMBL/GenBank/DDBJ whole genome shotgun (WGS) entry which is preliminary data.</text>
</comment>
<reference evidence="2" key="1">
    <citation type="submission" date="2021-10" db="EMBL/GenBank/DDBJ databases">
        <title>Melipona bicolor Genome sequencing and assembly.</title>
        <authorList>
            <person name="Araujo N.S."/>
            <person name="Arias M.C."/>
        </authorList>
    </citation>
    <scope>NUCLEOTIDE SEQUENCE</scope>
    <source>
        <strain evidence="2">USP_2M_L1-L4_2017</strain>
        <tissue evidence="2">Whole body</tissue>
    </source>
</reference>
<dbReference type="EMBL" id="JAHYIQ010000008">
    <property type="protein sequence ID" value="KAK1129708.1"/>
    <property type="molecule type" value="Genomic_DNA"/>
</dbReference>
<gene>
    <name evidence="2" type="ORF">K0M31_019423</name>
</gene>
<evidence type="ECO:0000313" key="3">
    <source>
        <dbReference type="Proteomes" id="UP001177670"/>
    </source>
</evidence>
<accession>A0AA40G2E8</accession>
<evidence type="ECO:0000256" key="1">
    <source>
        <dbReference type="SAM" id="MobiDB-lite"/>
    </source>
</evidence>
<feature type="compositionally biased region" description="Gly residues" evidence="1">
    <location>
        <begin position="1"/>
        <end position="10"/>
    </location>
</feature>
<name>A0AA40G2E8_9HYME</name>
<dbReference type="AlphaFoldDB" id="A0AA40G2E8"/>
<feature type="region of interest" description="Disordered" evidence="1">
    <location>
        <begin position="1"/>
        <end position="58"/>
    </location>
</feature>
<evidence type="ECO:0000313" key="2">
    <source>
        <dbReference type="EMBL" id="KAK1129708.1"/>
    </source>
</evidence>
<sequence length="130" mass="15084">METGRFGTGLAGARRDETRRDDSQIETRIRRREEKRREEKRREEKRGEEATRRINQQPSALAGDGKLICNLYLRRETIPVSLCPRYAAVLVALDWHLISKNYVVYTALVLFPREDAAAPPLLSKEKQFVD</sequence>
<feature type="compositionally biased region" description="Basic and acidic residues" evidence="1">
    <location>
        <begin position="13"/>
        <end position="52"/>
    </location>
</feature>
<proteinExistence type="predicted"/>